<dbReference type="EMBL" id="JBEWLY010000027">
    <property type="protein sequence ID" value="MET1757033.1"/>
    <property type="molecule type" value="Genomic_DNA"/>
</dbReference>
<dbReference type="CDD" id="cd03344">
    <property type="entry name" value="GroEL"/>
    <property type="match status" value="1"/>
</dbReference>
<reference evidence="10 11" key="1">
    <citation type="submission" date="2024-07" db="EMBL/GenBank/DDBJ databases">
        <title>Novosphingobium kalidii RD2P27.</title>
        <authorList>
            <person name="Sun J.-Q."/>
        </authorList>
    </citation>
    <scope>NUCLEOTIDE SEQUENCE [LARGE SCALE GENOMIC DNA]</scope>
    <source>
        <strain evidence="10 11">RD2P27</strain>
    </source>
</reference>
<dbReference type="NCBIfam" id="TIGR02348">
    <property type="entry name" value="GroEL"/>
    <property type="match status" value="1"/>
</dbReference>
<feature type="binding site" evidence="6">
    <location>
        <position position="496"/>
    </location>
    <ligand>
        <name>ATP</name>
        <dbReference type="ChEBI" id="CHEBI:30616"/>
    </ligand>
</feature>
<feature type="region of interest" description="Disordered" evidence="9">
    <location>
        <begin position="526"/>
        <end position="548"/>
    </location>
</feature>
<dbReference type="InterPro" id="IPR027413">
    <property type="entry name" value="GROEL-like_equatorial_sf"/>
</dbReference>
<dbReference type="SUPFAM" id="SSF48592">
    <property type="entry name" value="GroEL equatorial domain-like"/>
    <property type="match status" value="1"/>
</dbReference>
<comment type="similarity">
    <text evidence="1 6 7">Belongs to the chaperonin (HSP60) family.</text>
</comment>
<feature type="binding site" evidence="6">
    <location>
        <begin position="30"/>
        <end position="33"/>
    </location>
    <ligand>
        <name>ATP</name>
        <dbReference type="ChEBI" id="CHEBI:30616"/>
    </ligand>
</feature>
<dbReference type="PANTHER" id="PTHR45633">
    <property type="entry name" value="60 KDA HEAT SHOCK PROTEIN, MITOCHONDRIAL"/>
    <property type="match status" value="1"/>
</dbReference>
<evidence type="ECO:0000256" key="7">
    <source>
        <dbReference type="RuleBase" id="RU000418"/>
    </source>
</evidence>
<dbReference type="Gene3D" id="1.10.560.10">
    <property type="entry name" value="GroEL-like equatorial domain"/>
    <property type="match status" value="1"/>
</dbReference>
<keyword evidence="5 6" id="KW-0413">Isomerase</keyword>
<keyword evidence="11" id="KW-1185">Reference proteome</keyword>
<dbReference type="NCBIfam" id="NF000592">
    <property type="entry name" value="PRK00013.1"/>
    <property type="match status" value="1"/>
</dbReference>
<dbReference type="Gene3D" id="3.30.260.10">
    <property type="entry name" value="TCP-1-like chaperonin intermediate domain"/>
    <property type="match status" value="1"/>
</dbReference>
<dbReference type="PRINTS" id="PR00298">
    <property type="entry name" value="CHAPERONIN60"/>
</dbReference>
<keyword evidence="3 6" id="KW-0067">ATP-binding</keyword>
<dbReference type="InterPro" id="IPR018370">
    <property type="entry name" value="Chaperonin_Cpn60_CS"/>
</dbReference>
<feature type="binding site" evidence="6">
    <location>
        <begin position="87"/>
        <end position="91"/>
    </location>
    <ligand>
        <name>ATP</name>
        <dbReference type="ChEBI" id="CHEBI:30616"/>
    </ligand>
</feature>
<feature type="binding site" evidence="6">
    <location>
        <position position="51"/>
    </location>
    <ligand>
        <name>ATP</name>
        <dbReference type="ChEBI" id="CHEBI:30616"/>
    </ligand>
</feature>
<evidence type="ECO:0000256" key="9">
    <source>
        <dbReference type="SAM" id="MobiDB-lite"/>
    </source>
</evidence>
<feature type="binding site" evidence="6">
    <location>
        <position position="415"/>
    </location>
    <ligand>
        <name>ATP</name>
        <dbReference type="ChEBI" id="CHEBI:30616"/>
    </ligand>
</feature>
<dbReference type="PROSITE" id="PS00296">
    <property type="entry name" value="CHAPERONINS_CPN60"/>
    <property type="match status" value="1"/>
</dbReference>
<gene>
    <name evidence="6 10" type="primary">groL</name>
    <name evidence="6" type="synonym">groEL</name>
    <name evidence="10" type="ORF">ABVV53_16450</name>
</gene>
<evidence type="ECO:0000256" key="3">
    <source>
        <dbReference type="ARBA" id="ARBA00022840"/>
    </source>
</evidence>
<comment type="function">
    <text evidence="6 8">Together with its co-chaperonin GroES, plays an essential role in assisting protein folding. The GroEL-GroES system forms a nano-cage that allows encapsulation of the non-native substrate proteins and provides a physical environment optimized to promote and accelerate protein folding.</text>
</comment>
<dbReference type="Pfam" id="PF00118">
    <property type="entry name" value="Cpn60_TCP1"/>
    <property type="match status" value="1"/>
</dbReference>
<evidence type="ECO:0000256" key="4">
    <source>
        <dbReference type="ARBA" id="ARBA00023186"/>
    </source>
</evidence>
<dbReference type="Gene3D" id="3.50.7.10">
    <property type="entry name" value="GroEL"/>
    <property type="match status" value="1"/>
</dbReference>
<evidence type="ECO:0000256" key="2">
    <source>
        <dbReference type="ARBA" id="ARBA00022741"/>
    </source>
</evidence>
<dbReference type="HAMAP" id="MF_00600">
    <property type="entry name" value="CH60"/>
    <property type="match status" value="1"/>
</dbReference>
<evidence type="ECO:0000256" key="1">
    <source>
        <dbReference type="ARBA" id="ARBA00006607"/>
    </source>
</evidence>
<evidence type="ECO:0000256" key="6">
    <source>
        <dbReference type="HAMAP-Rule" id="MF_00600"/>
    </source>
</evidence>
<comment type="caution">
    <text evidence="10">The sequence shown here is derived from an EMBL/GenBank/DDBJ whole genome shotgun (WGS) entry which is preliminary data.</text>
</comment>
<comment type="subunit">
    <text evidence="6 8">Forms a cylinder of 14 subunits composed of two heptameric rings stacked back-to-back. Interacts with the co-chaperonin GroES.</text>
</comment>
<protein>
    <recommendedName>
        <fullName evidence="6">Chaperonin GroEL</fullName>
        <ecNumber evidence="6">5.6.1.7</ecNumber>
    </recommendedName>
    <alternativeName>
        <fullName evidence="6">60 kDa chaperonin</fullName>
    </alternativeName>
    <alternativeName>
        <fullName evidence="6">Chaperonin-60</fullName>
        <shortName evidence="6">Cpn60</shortName>
    </alternativeName>
</protein>
<dbReference type="SUPFAM" id="SSF54849">
    <property type="entry name" value="GroEL-intermediate domain like"/>
    <property type="match status" value="1"/>
</dbReference>
<keyword evidence="6" id="KW-0963">Cytoplasm</keyword>
<feature type="binding site" evidence="6">
    <location>
        <begin position="480"/>
        <end position="482"/>
    </location>
    <ligand>
        <name>ATP</name>
        <dbReference type="ChEBI" id="CHEBI:30616"/>
    </ligand>
</feature>
<keyword evidence="4 6" id="KW-0143">Chaperone</keyword>
<evidence type="ECO:0000313" key="11">
    <source>
        <dbReference type="Proteomes" id="UP001548713"/>
    </source>
</evidence>
<organism evidence="10 11">
    <name type="scientific">Novosphingobium kalidii</name>
    <dbReference type="NCBI Taxonomy" id="3230299"/>
    <lineage>
        <taxon>Bacteria</taxon>
        <taxon>Pseudomonadati</taxon>
        <taxon>Pseudomonadota</taxon>
        <taxon>Alphaproteobacteria</taxon>
        <taxon>Sphingomonadales</taxon>
        <taxon>Sphingomonadaceae</taxon>
        <taxon>Novosphingobium</taxon>
    </lineage>
</organism>
<feature type="compositionally biased region" description="Gly residues" evidence="9">
    <location>
        <begin position="536"/>
        <end position="548"/>
    </location>
</feature>
<dbReference type="NCBIfam" id="NF009487">
    <property type="entry name" value="PRK12849.1"/>
    <property type="match status" value="1"/>
</dbReference>
<dbReference type="Proteomes" id="UP001548713">
    <property type="component" value="Unassembled WGS sequence"/>
</dbReference>
<evidence type="ECO:0000313" key="10">
    <source>
        <dbReference type="EMBL" id="MET1757033.1"/>
    </source>
</evidence>
<comment type="subcellular location">
    <subcellularLocation>
        <location evidence="6">Cytoplasm</location>
    </subcellularLocation>
</comment>
<dbReference type="InterPro" id="IPR027409">
    <property type="entry name" value="GroEL-like_apical_dom_sf"/>
</dbReference>
<dbReference type="InterPro" id="IPR001844">
    <property type="entry name" value="Cpn60/GroEL"/>
</dbReference>
<evidence type="ECO:0000256" key="5">
    <source>
        <dbReference type="ARBA" id="ARBA00023235"/>
    </source>
</evidence>
<dbReference type="NCBIfam" id="NF009488">
    <property type="entry name" value="PRK12850.1"/>
    <property type="match status" value="1"/>
</dbReference>
<dbReference type="InterPro" id="IPR002423">
    <property type="entry name" value="Cpn60/GroEL/TCP-1"/>
</dbReference>
<dbReference type="RefSeq" id="WP_353985518.1">
    <property type="nucleotide sequence ID" value="NZ_JBEWLY010000027.1"/>
</dbReference>
<dbReference type="EC" id="5.6.1.7" evidence="6"/>
<sequence>MAAKDVRFSRDARERILAGVDTLANAVKVTLGPKGRNVVIDKSFGAPRITKDGVTVAKEIELKDKFENMGAQMLREVASKANDKAGDGTTTATVLAQAIVREGMTSVAAGMNPMDLKRGIDLAVTKVVENLKNRSKDVSGSSEIAQVGIISANGDVEVGEKIAEAMEKVGKEGVITVEEAKGLEFELDVVEGMQFDRGYLSPYFVTNPDKMTVELDNPYILIHEKKLSSLQALLPILEAVVQSGRPLLIIAEDIEGEALATLVVNKLRGGLKIAAVKAPGFGDRRKAMLGDIATLTAGEMISEDLGIKLENVTLGMLGQAKKVTIDKDNTTIVDGSGSADEIKGRVEQIRSQIETTTSDYDREKLQERLAKLAGGVAVIKVGGASEVEVKERKDRVDDALHATRAAVEEGIVPGGGTALLYATKALEGLKGANDDQTKGIDIIRKAITAPLKQIATNAGHDGAVVSGNLLRENDENQGFNAATDTYENLVQAGVIDPTKVVRTALQDAASVAGLLITTEAAISEKPEDKPAMPAMPGGGMGGMGDMGF</sequence>
<name>A0ABV2D5E9_9SPHN</name>
<proteinExistence type="inferred from homology"/>
<accession>A0ABV2D5E9</accession>
<evidence type="ECO:0000256" key="8">
    <source>
        <dbReference type="RuleBase" id="RU000419"/>
    </source>
</evidence>
<dbReference type="InterPro" id="IPR027410">
    <property type="entry name" value="TCP-1-like_intermed_sf"/>
</dbReference>
<dbReference type="SUPFAM" id="SSF52029">
    <property type="entry name" value="GroEL apical domain-like"/>
    <property type="match status" value="1"/>
</dbReference>
<dbReference type="NCBIfam" id="NF009489">
    <property type="entry name" value="PRK12851.1"/>
    <property type="match status" value="1"/>
</dbReference>
<keyword evidence="2 6" id="KW-0547">Nucleotide-binding</keyword>